<evidence type="ECO:0000313" key="2">
    <source>
        <dbReference type="Proteomes" id="UP000471031"/>
    </source>
</evidence>
<dbReference type="AlphaFoldDB" id="A0A845LB19"/>
<accession>A0A845LB19</accession>
<gene>
    <name evidence="1" type="ORF">GTO89_05545</name>
</gene>
<organism evidence="1 2">
    <name type="scientific">Heliomicrobium gestii</name>
    <name type="common">Heliobacterium gestii</name>
    <dbReference type="NCBI Taxonomy" id="2699"/>
    <lineage>
        <taxon>Bacteria</taxon>
        <taxon>Bacillati</taxon>
        <taxon>Bacillota</taxon>
        <taxon>Clostridia</taxon>
        <taxon>Eubacteriales</taxon>
        <taxon>Heliobacteriaceae</taxon>
        <taxon>Heliomicrobium</taxon>
    </lineage>
</organism>
<reference evidence="1 2" key="1">
    <citation type="submission" date="2020-01" db="EMBL/GenBank/DDBJ databases">
        <title>Whole genome sequence of Heliobacterium gestii DSM 11169.</title>
        <authorList>
            <person name="Kyndt J.A."/>
            <person name="Meyer T.E."/>
        </authorList>
    </citation>
    <scope>NUCLEOTIDE SEQUENCE [LARGE SCALE GENOMIC DNA]</scope>
    <source>
        <strain evidence="1 2">DSM 11169</strain>
    </source>
</reference>
<dbReference type="EMBL" id="WXEX01000004">
    <property type="protein sequence ID" value="MZP42504.1"/>
    <property type="molecule type" value="Genomic_DNA"/>
</dbReference>
<sequence length="96" mass="10534">MSWPLAFAFGTLPGHGLITIVVQDPNRPVAGVGSLEAFFCARFRFGQQTGATFGADRQHLAHGIHLLRILLVLFISTSFVKYVPQMAVIDCNIIYS</sequence>
<evidence type="ECO:0000313" key="1">
    <source>
        <dbReference type="EMBL" id="MZP42504.1"/>
    </source>
</evidence>
<dbReference type="Proteomes" id="UP000471031">
    <property type="component" value="Unassembled WGS sequence"/>
</dbReference>
<proteinExistence type="predicted"/>
<keyword evidence="2" id="KW-1185">Reference proteome</keyword>
<protein>
    <submittedName>
        <fullName evidence="1">Uncharacterized protein</fullName>
    </submittedName>
</protein>
<comment type="caution">
    <text evidence="1">The sequence shown here is derived from an EMBL/GenBank/DDBJ whole genome shotgun (WGS) entry which is preliminary data.</text>
</comment>
<name>A0A845LB19_HELGE</name>
<dbReference type="RefSeq" id="WP_161261078.1">
    <property type="nucleotide sequence ID" value="NZ_JAFBDC010000003.1"/>
</dbReference>